<proteinExistence type="inferred from homology"/>
<evidence type="ECO:0000256" key="6">
    <source>
        <dbReference type="ARBA" id="ARBA00022989"/>
    </source>
</evidence>
<dbReference type="OrthoDB" id="5874059at2759"/>
<feature type="transmembrane region" description="Helical" evidence="13">
    <location>
        <begin position="80"/>
        <end position="98"/>
    </location>
</feature>
<evidence type="ECO:0000256" key="12">
    <source>
        <dbReference type="RuleBase" id="RU000679"/>
    </source>
</evidence>
<dbReference type="GeneID" id="127751647"/>
<evidence type="ECO:0000313" key="14">
    <source>
        <dbReference type="Proteomes" id="UP000504606"/>
    </source>
</evidence>
<keyword evidence="10 12" id="KW-0739">Sodium transport</keyword>
<comment type="similarity">
    <text evidence="2 12">Belongs to the amiloride-sensitive sodium channel (TC 1.A.6) family.</text>
</comment>
<accession>A0A9C6XUD2</accession>
<keyword evidence="7" id="KW-0915">Sodium</keyword>
<organism evidence="14 15">
    <name type="scientific">Frankliniella occidentalis</name>
    <name type="common">Western flower thrips</name>
    <name type="synonym">Euthrips occidentalis</name>
    <dbReference type="NCBI Taxonomy" id="133901"/>
    <lineage>
        <taxon>Eukaryota</taxon>
        <taxon>Metazoa</taxon>
        <taxon>Ecdysozoa</taxon>
        <taxon>Arthropoda</taxon>
        <taxon>Hexapoda</taxon>
        <taxon>Insecta</taxon>
        <taxon>Pterygota</taxon>
        <taxon>Neoptera</taxon>
        <taxon>Paraneoptera</taxon>
        <taxon>Thysanoptera</taxon>
        <taxon>Terebrantia</taxon>
        <taxon>Thripoidea</taxon>
        <taxon>Thripidae</taxon>
        <taxon>Frankliniella</taxon>
    </lineage>
</organism>
<protein>
    <submittedName>
        <fullName evidence="15">Uncharacterized protein LOC127751647</fullName>
    </submittedName>
</protein>
<evidence type="ECO:0000256" key="4">
    <source>
        <dbReference type="ARBA" id="ARBA00022461"/>
    </source>
</evidence>
<keyword evidence="14" id="KW-1185">Reference proteome</keyword>
<keyword evidence="8 12" id="KW-0406">Ion transport</keyword>
<keyword evidence="3 12" id="KW-0813">Transport</keyword>
<comment type="subcellular location">
    <subcellularLocation>
        <location evidence="1">Membrane</location>
        <topology evidence="1">Multi-pass membrane protein</topology>
    </subcellularLocation>
</comment>
<dbReference type="AlphaFoldDB" id="A0A9C6XUD2"/>
<evidence type="ECO:0000256" key="7">
    <source>
        <dbReference type="ARBA" id="ARBA00023053"/>
    </source>
</evidence>
<keyword evidence="6 13" id="KW-1133">Transmembrane helix</keyword>
<evidence type="ECO:0000256" key="1">
    <source>
        <dbReference type="ARBA" id="ARBA00004141"/>
    </source>
</evidence>
<evidence type="ECO:0000256" key="5">
    <source>
        <dbReference type="ARBA" id="ARBA00022692"/>
    </source>
</evidence>
<dbReference type="InterPro" id="IPR001873">
    <property type="entry name" value="ENaC"/>
</dbReference>
<evidence type="ECO:0000256" key="11">
    <source>
        <dbReference type="ARBA" id="ARBA00023303"/>
    </source>
</evidence>
<evidence type="ECO:0000256" key="13">
    <source>
        <dbReference type="SAM" id="Phobius"/>
    </source>
</evidence>
<evidence type="ECO:0000256" key="8">
    <source>
        <dbReference type="ARBA" id="ARBA00023065"/>
    </source>
</evidence>
<keyword evidence="9 13" id="KW-0472">Membrane</keyword>
<gene>
    <name evidence="15" type="primary">LOC127751647</name>
</gene>
<sequence>MKRRRQFTALRSTALEFCLLTGLHGCKYIAQPGKHGVERFFWLLAVGVSVLASAYCMVWAYDFNRAHQTLLAIDTTHYPLWAVAAPAVTVCPSNKVLASRARRLARAM</sequence>
<evidence type="ECO:0000256" key="2">
    <source>
        <dbReference type="ARBA" id="ARBA00007193"/>
    </source>
</evidence>
<dbReference type="KEGG" id="foc:127751647"/>
<dbReference type="Proteomes" id="UP000504606">
    <property type="component" value="Unplaced"/>
</dbReference>
<keyword evidence="4 12" id="KW-0894">Sodium channel</keyword>
<dbReference type="GO" id="GO:0016020">
    <property type="term" value="C:membrane"/>
    <property type="evidence" value="ECO:0007669"/>
    <property type="project" value="UniProtKB-SubCell"/>
</dbReference>
<dbReference type="GO" id="GO:0005272">
    <property type="term" value="F:sodium channel activity"/>
    <property type="evidence" value="ECO:0007669"/>
    <property type="project" value="UniProtKB-KW"/>
</dbReference>
<feature type="transmembrane region" description="Helical" evidence="13">
    <location>
        <begin position="40"/>
        <end position="60"/>
    </location>
</feature>
<name>A0A9C6XUD2_FRAOC</name>
<keyword evidence="11 12" id="KW-0407">Ion channel</keyword>
<dbReference type="Pfam" id="PF00858">
    <property type="entry name" value="ASC"/>
    <property type="match status" value="1"/>
</dbReference>
<reference evidence="15" key="1">
    <citation type="submission" date="2025-08" db="UniProtKB">
        <authorList>
            <consortium name="RefSeq"/>
        </authorList>
    </citation>
    <scope>IDENTIFICATION</scope>
    <source>
        <tissue evidence="15">Whole organism</tissue>
    </source>
</reference>
<evidence type="ECO:0000313" key="15">
    <source>
        <dbReference type="RefSeq" id="XP_052131458.1"/>
    </source>
</evidence>
<evidence type="ECO:0000256" key="10">
    <source>
        <dbReference type="ARBA" id="ARBA00023201"/>
    </source>
</evidence>
<keyword evidence="5 12" id="KW-0812">Transmembrane</keyword>
<evidence type="ECO:0000256" key="9">
    <source>
        <dbReference type="ARBA" id="ARBA00023136"/>
    </source>
</evidence>
<evidence type="ECO:0000256" key="3">
    <source>
        <dbReference type="ARBA" id="ARBA00022448"/>
    </source>
</evidence>
<dbReference type="RefSeq" id="XP_052131458.1">
    <property type="nucleotide sequence ID" value="XM_052275498.1"/>
</dbReference>